<keyword evidence="3" id="KW-0808">Transferase</keyword>
<keyword evidence="1" id="KW-0472">Membrane</keyword>
<feature type="transmembrane region" description="Helical" evidence="1">
    <location>
        <begin position="12"/>
        <end position="30"/>
    </location>
</feature>
<keyword evidence="1" id="KW-0812">Transmembrane</keyword>
<dbReference type="InterPro" id="IPR050879">
    <property type="entry name" value="Acyltransferase_3"/>
</dbReference>
<dbReference type="GO" id="GO:0016746">
    <property type="term" value="F:acyltransferase activity"/>
    <property type="evidence" value="ECO:0007669"/>
    <property type="project" value="UniProtKB-KW"/>
</dbReference>
<evidence type="ECO:0000313" key="3">
    <source>
        <dbReference type="EMBL" id="MCP1258765.1"/>
    </source>
</evidence>
<name>A0ABT1F0P4_9PROT</name>
<feature type="transmembrane region" description="Helical" evidence="1">
    <location>
        <begin position="296"/>
        <end position="315"/>
    </location>
</feature>
<dbReference type="PANTHER" id="PTHR23028:SF53">
    <property type="entry name" value="ACYL_TRANSF_3 DOMAIN-CONTAINING PROTEIN"/>
    <property type="match status" value="1"/>
</dbReference>
<keyword evidence="1" id="KW-1133">Transmembrane helix</keyword>
<organism evidence="3 4">
    <name type="scientific">Acetobacter lambici</name>
    <dbReference type="NCBI Taxonomy" id="1332824"/>
    <lineage>
        <taxon>Bacteria</taxon>
        <taxon>Pseudomonadati</taxon>
        <taxon>Pseudomonadota</taxon>
        <taxon>Alphaproteobacteria</taxon>
        <taxon>Acetobacterales</taxon>
        <taxon>Acetobacteraceae</taxon>
        <taxon>Acetobacter</taxon>
    </lineage>
</organism>
<feature type="transmembrane region" description="Helical" evidence="1">
    <location>
        <begin position="146"/>
        <end position="166"/>
    </location>
</feature>
<feature type="transmembrane region" description="Helical" evidence="1">
    <location>
        <begin position="223"/>
        <end position="241"/>
    </location>
</feature>
<dbReference type="EMBL" id="JAMYZZ010000015">
    <property type="protein sequence ID" value="MCP1258765.1"/>
    <property type="molecule type" value="Genomic_DNA"/>
</dbReference>
<feature type="transmembrane region" description="Helical" evidence="1">
    <location>
        <begin position="253"/>
        <end position="275"/>
    </location>
</feature>
<feature type="transmembrane region" description="Helical" evidence="1">
    <location>
        <begin position="42"/>
        <end position="67"/>
    </location>
</feature>
<feature type="transmembrane region" description="Helical" evidence="1">
    <location>
        <begin position="330"/>
        <end position="346"/>
    </location>
</feature>
<accession>A0ABT1F0P4</accession>
<dbReference type="InterPro" id="IPR002656">
    <property type="entry name" value="Acyl_transf_3_dom"/>
</dbReference>
<evidence type="ECO:0000256" key="1">
    <source>
        <dbReference type="SAM" id="Phobius"/>
    </source>
</evidence>
<reference evidence="3 4" key="1">
    <citation type="submission" date="2022-06" db="EMBL/GenBank/DDBJ databases">
        <title>Acetobacer genomes from food samples.</title>
        <authorList>
            <person name="Sombolestani A."/>
        </authorList>
    </citation>
    <scope>NUCLEOTIDE SEQUENCE [LARGE SCALE GENOMIC DNA]</scope>
    <source>
        <strain evidence="3 4">R-83285</strain>
    </source>
</reference>
<sequence length="363" mass="41890">MKKNIEIQYLRVVAIVLVAITHRGILFTSFGRDPFHGIEHSFSTWAGVDIFFVISGYLMGNILLGKTSEINTVEQKLEQTILFLKKRFLRLFPASFFWITVLLLLGSISGDSAVWAMRHDLFAKWAASIFQVRNFENSLHQSHLGWYWSLSLENQFYFILPLLWFFMGKRYFWWLIKALAVVLLFWSPGGNNWFWFRPTGFIWGLLVYKLMSNKKIENIFIAYFPKWGALASLTAVTGLLICSTNAPNSIGEAYMPLAISLISFVTACILAFASLNRGFIKIPAFMESTIFWMAEMSYSFYLCHIVVFCALNDFLKRYHILLGTTVKMEMGFSLASICSILTYFYIERLFYKPKDNVSIPKAS</sequence>
<dbReference type="RefSeq" id="WP_165991807.1">
    <property type="nucleotide sequence ID" value="NZ_JAMYZY010000014.1"/>
</dbReference>
<dbReference type="PANTHER" id="PTHR23028">
    <property type="entry name" value="ACETYLTRANSFERASE"/>
    <property type="match status" value="1"/>
</dbReference>
<gene>
    <name evidence="3" type="ORF">NKW50_09210</name>
</gene>
<evidence type="ECO:0000259" key="2">
    <source>
        <dbReference type="Pfam" id="PF01757"/>
    </source>
</evidence>
<keyword evidence="4" id="KW-1185">Reference proteome</keyword>
<feature type="transmembrane region" description="Helical" evidence="1">
    <location>
        <begin position="88"/>
        <end position="108"/>
    </location>
</feature>
<comment type="caution">
    <text evidence="3">The sequence shown here is derived from an EMBL/GenBank/DDBJ whole genome shotgun (WGS) entry which is preliminary data.</text>
</comment>
<proteinExistence type="predicted"/>
<feature type="domain" description="Acyltransferase 3" evidence="2">
    <location>
        <begin position="5"/>
        <end position="340"/>
    </location>
</feature>
<dbReference type="Proteomes" id="UP001523528">
    <property type="component" value="Unassembled WGS sequence"/>
</dbReference>
<protein>
    <submittedName>
        <fullName evidence="3">Acyltransferase</fullName>
    </submittedName>
</protein>
<keyword evidence="3" id="KW-0012">Acyltransferase</keyword>
<feature type="transmembrane region" description="Helical" evidence="1">
    <location>
        <begin position="171"/>
        <end position="187"/>
    </location>
</feature>
<dbReference type="Pfam" id="PF01757">
    <property type="entry name" value="Acyl_transf_3"/>
    <property type="match status" value="1"/>
</dbReference>
<evidence type="ECO:0000313" key="4">
    <source>
        <dbReference type="Proteomes" id="UP001523528"/>
    </source>
</evidence>